<keyword evidence="3" id="KW-0689">Ribosomal protein</keyword>
<accession>A0ABN8ID80</accession>
<protein>
    <recommendedName>
        <fullName evidence="5">Large ribosomal subunit protein P2</fullName>
    </recommendedName>
    <alternativeName>
        <fullName evidence="6">60S acidic ribosomal protein P2</fullName>
    </alternativeName>
</protein>
<feature type="region of interest" description="Disordered" evidence="7">
    <location>
        <begin position="64"/>
        <end position="111"/>
    </location>
</feature>
<sequence>MRYVAAYLLAVLGGKTSPAAADVEKILSSVGIEADSEKLKRVIAELNGKSVDELIAQGREKLSSMPAGGAAPAAGAVAAAAPAQEEKKEEKETKKEESESDDEDMGFGLFD</sequence>
<proteinExistence type="inferred from homology"/>
<feature type="non-terminal residue" evidence="8">
    <location>
        <position position="1"/>
    </location>
</feature>
<feature type="compositionally biased region" description="Basic and acidic residues" evidence="7">
    <location>
        <begin position="84"/>
        <end position="97"/>
    </location>
</feature>
<evidence type="ECO:0000256" key="1">
    <source>
        <dbReference type="ARBA" id="ARBA00003362"/>
    </source>
</evidence>
<dbReference type="EMBL" id="OW152832">
    <property type="protein sequence ID" value="CAH2051550.1"/>
    <property type="molecule type" value="Genomic_DNA"/>
</dbReference>
<dbReference type="PANTHER" id="PTHR21141">
    <property type="entry name" value="60S ACIDIC RIBOSOMAL PROTEIN FAMILY MEMBER"/>
    <property type="match status" value="1"/>
</dbReference>
<dbReference type="Proteomes" id="UP000837857">
    <property type="component" value="Chromosome 20"/>
</dbReference>
<evidence type="ECO:0000313" key="9">
    <source>
        <dbReference type="Proteomes" id="UP000837857"/>
    </source>
</evidence>
<evidence type="ECO:0000256" key="2">
    <source>
        <dbReference type="ARBA" id="ARBA00005436"/>
    </source>
</evidence>
<dbReference type="InterPro" id="IPR027534">
    <property type="entry name" value="Ribosomal_P1/P2"/>
</dbReference>
<name>A0ABN8ID80_9NEOP</name>
<evidence type="ECO:0000256" key="3">
    <source>
        <dbReference type="ARBA" id="ARBA00022980"/>
    </source>
</evidence>
<evidence type="ECO:0000256" key="4">
    <source>
        <dbReference type="ARBA" id="ARBA00023274"/>
    </source>
</evidence>
<evidence type="ECO:0000256" key="6">
    <source>
        <dbReference type="ARBA" id="ARBA00035443"/>
    </source>
</evidence>
<dbReference type="InterPro" id="IPR038716">
    <property type="entry name" value="P1/P2_N_sf"/>
</dbReference>
<dbReference type="HAMAP" id="MF_01478">
    <property type="entry name" value="Ribosomal_L12_arch"/>
    <property type="match status" value="1"/>
</dbReference>
<dbReference type="InterPro" id="IPR044076">
    <property type="entry name" value="Ribosomal_P2"/>
</dbReference>
<dbReference type="PANTHER" id="PTHR21141:SF5">
    <property type="entry name" value="LARGE RIBOSOMAL SUBUNIT PROTEIN P2"/>
    <property type="match status" value="1"/>
</dbReference>
<evidence type="ECO:0000313" key="8">
    <source>
        <dbReference type="EMBL" id="CAH2051550.1"/>
    </source>
</evidence>
<comment type="function">
    <text evidence="1">Plays an important role in the elongation step of protein synthesis.</text>
</comment>
<keyword evidence="4" id="KW-0687">Ribonucleoprotein</keyword>
<dbReference type="CDD" id="cd05833">
    <property type="entry name" value="Ribosomal_P2"/>
    <property type="match status" value="1"/>
</dbReference>
<organism evidence="8 9">
    <name type="scientific">Iphiclides podalirius</name>
    <name type="common">scarce swallowtail</name>
    <dbReference type="NCBI Taxonomy" id="110791"/>
    <lineage>
        <taxon>Eukaryota</taxon>
        <taxon>Metazoa</taxon>
        <taxon>Ecdysozoa</taxon>
        <taxon>Arthropoda</taxon>
        <taxon>Hexapoda</taxon>
        <taxon>Insecta</taxon>
        <taxon>Pterygota</taxon>
        <taxon>Neoptera</taxon>
        <taxon>Endopterygota</taxon>
        <taxon>Lepidoptera</taxon>
        <taxon>Glossata</taxon>
        <taxon>Ditrysia</taxon>
        <taxon>Papilionoidea</taxon>
        <taxon>Papilionidae</taxon>
        <taxon>Papilioninae</taxon>
        <taxon>Iphiclides</taxon>
    </lineage>
</organism>
<evidence type="ECO:0000256" key="5">
    <source>
        <dbReference type="ARBA" id="ARBA00035301"/>
    </source>
</evidence>
<gene>
    <name evidence="8" type="ORF">IPOD504_LOCUS7827</name>
</gene>
<feature type="compositionally biased region" description="Low complexity" evidence="7">
    <location>
        <begin position="66"/>
        <end position="83"/>
    </location>
</feature>
<reference evidence="8" key="1">
    <citation type="submission" date="2022-03" db="EMBL/GenBank/DDBJ databases">
        <authorList>
            <person name="Martin H S."/>
        </authorList>
    </citation>
    <scope>NUCLEOTIDE SEQUENCE</scope>
</reference>
<dbReference type="Gene3D" id="1.10.10.1410">
    <property type="match status" value="1"/>
</dbReference>
<dbReference type="Pfam" id="PF00428">
    <property type="entry name" value="Ribosomal_60s"/>
    <property type="match status" value="1"/>
</dbReference>
<keyword evidence="9" id="KW-1185">Reference proteome</keyword>
<comment type="similarity">
    <text evidence="2">Belongs to the eukaryotic ribosomal protein P1/P2 family.</text>
</comment>
<evidence type="ECO:0000256" key="7">
    <source>
        <dbReference type="SAM" id="MobiDB-lite"/>
    </source>
</evidence>